<dbReference type="AlphaFoldDB" id="B4NUS6"/>
<feature type="region of interest" description="Disordered" evidence="1">
    <location>
        <begin position="155"/>
        <end position="199"/>
    </location>
</feature>
<keyword evidence="2" id="KW-0732">Signal</keyword>
<dbReference type="HOGENOM" id="CLU_415779_0_0_1"/>
<evidence type="ECO:0000256" key="1">
    <source>
        <dbReference type="SAM" id="MobiDB-lite"/>
    </source>
</evidence>
<organism evidence="3 4">
    <name type="scientific">Drosophila simulans</name>
    <name type="common">Fruit fly</name>
    <dbReference type="NCBI Taxonomy" id="7240"/>
    <lineage>
        <taxon>Eukaryota</taxon>
        <taxon>Metazoa</taxon>
        <taxon>Ecdysozoa</taxon>
        <taxon>Arthropoda</taxon>
        <taxon>Hexapoda</taxon>
        <taxon>Insecta</taxon>
        <taxon>Pterygota</taxon>
        <taxon>Neoptera</taxon>
        <taxon>Endopterygota</taxon>
        <taxon>Diptera</taxon>
        <taxon>Brachycera</taxon>
        <taxon>Muscomorpha</taxon>
        <taxon>Ephydroidea</taxon>
        <taxon>Drosophilidae</taxon>
        <taxon>Drosophila</taxon>
        <taxon>Sophophora</taxon>
    </lineage>
</organism>
<feature type="region of interest" description="Disordered" evidence="1">
    <location>
        <begin position="608"/>
        <end position="642"/>
    </location>
</feature>
<evidence type="ECO:0000256" key="2">
    <source>
        <dbReference type="SAM" id="SignalP"/>
    </source>
</evidence>
<gene>
    <name evidence="3" type="primary">Dsim\GD24879</name>
    <name evidence="3" type="ORF">Dsim_GD24879</name>
</gene>
<feature type="compositionally biased region" description="Polar residues" evidence="1">
    <location>
        <begin position="620"/>
        <end position="642"/>
    </location>
</feature>
<dbReference type="STRING" id="7240.B4NUS6"/>
<feature type="region of interest" description="Disordered" evidence="1">
    <location>
        <begin position="34"/>
        <end position="70"/>
    </location>
</feature>
<evidence type="ECO:0000313" key="4">
    <source>
        <dbReference type="Proteomes" id="UP000000304"/>
    </source>
</evidence>
<feature type="signal peptide" evidence="2">
    <location>
        <begin position="1"/>
        <end position="25"/>
    </location>
</feature>
<feature type="compositionally biased region" description="Low complexity" evidence="1">
    <location>
        <begin position="608"/>
        <end position="619"/>
    </location>
</feature>
<feature type="compositionally biased region" description="Basic and acidic residues" evidence="1">
    <location>
        <begin position="60"/>
        <end position="70"/>
    </location>
</feature>
<feature type="chain" id="PRO_5002820282" evidence="2">
    <location>
        <begin position="26"/>
        <end position="642"/>
    </location>
</feature>
<dbReference type="PROSITE" id="PS51257">
    <property type="entry name" value="PROKAR_LIPOPROTEIN"/>
    <property type="match status" value="1"/>
</dbReference>
<protein>
    <submittedName>
        <fullName evidence="3">GD24879</fullName>
    </submittedName>
</protein>
<name>B4NUS6_DROSI</name>
<feature type="region of interest" description="Disordered" evidence="1">
    <location>
        <begin position="342"/>
        <end position="384"/>
    </location>
</feature>
<keyword evidence="4" id="KW-1185">Reference proteome</keyword>
<dbReference type="OrthoDB" id="8056885at2759"/>
<proteinExistence type="predicted"/>
<accession>B4NUS6</accession>
<dbReference type="Proteomes" id="UP000000304">
    <property type="component" value="Unassembled WGS sequence"/>
</dbReference>
<dbReference type="OMA" id="PPIHHYH"/>
<dbReference type="PhylomeDB" id="B4NUS6"/>
<evidence type="ECO:0000313" key="3">
    <source>
        <dbReference type="EMBL" id="EDX16723.1"/>
    </source>
</evidence>
<feature type="compositionally biased region" description="Low complexity" evidence="1">
    <location>
        <begin position="534"/>
        <end position="553"/>
    </location>
</feature>
<reference evidence="3 4" key="1">
    <citation type="journal article" date="2007" name="Nature">
        <title>Evolution of genes and genomes on the Drosophila phylogeny.</title>
        <authorList>
            <consortium name="Drosophila 12 Genomes Consortium"/>
            <person name="Clark A.G."/>
            <person name="Eisen M.B."/>
            <person name="Smith D.R."/>
            <person name="Bergman C.M."/>
            <person name="Oliver B."/>
            <person name="Markow T.A."/>
            <person name="Kaufman T.C."/>
            <person name="Kellis M."/>
            <person name="Gelbart W."/>
            <person name="Iyer V.N."/>
            <person name="Pollard D.A."/>
            <person name="Sackton T.B."/>
            <person name="Larracuente A.M."/>
            <person name="Singh N.D."/>
            <person name="Abad J.P."/>
            <person name="Abt D.N."/>
            <person name="Adryan B."/>
            <person name="Aguade M."/>
            <person name="Akashi H."/>
            <person name="Anderson W.W."/>
            <person name="Aquadro C.F."/>
            <person name="Ardell D.H."/>
            <person name="Arguello R."/>
            <person name="Artieri C.G."/>
            <person name="Barbash D.A."/>
            <person name="Barker D."/>
            <person name="Barsanti P."/>
            <person name="Batterham P."/>
            <person name="Batzoglou S."/>
            <person name="Begun D."/>
            <person name="Bhutkar A."/>
            <person name="Blanco E."/>
            <person name="Bosak S.A."/>
            <person name="Bradley R.K."/>
            <person name="Brand A.D."/>
            <person name="Brent M.R."/>
            <person name="Brooks A.N."/>
            <person name="Brown R.H."/>
            <person name="Butlin R.K."/>
            <person name="Caggese C."/>
            <person name="Calvi B.R."/>
            <person name="Bernardo de Carvalho A."/>
            <person name="Caspi A."/>
            <person name="Castrezana S."/>
            <person name="Celniker S.E."/>
            <person name="Chang J.L."/>
            <person name="Chapple C."/>
            <person name="Chatterji S."/>
            <person name="Chinwalla A."/>
            <person name="Civetta A."/>
            <person name="Clifton S.W."/>
            <person name="Comeron J.M."/>
            <person name="Costello J.C."/>
            <person name="Coyne J.A."/>
            <person name="Daub J."/>
            <person name="David R.G."/>
            <person name="Delcher A.L."/>
            <person name="Delehaunty K."/>
            <person name="Do C.B."/>
            <person name="Ebling H."/>
            <person name="Edwards K."/>
            <person name="Eickbush T."/>
            <person name="Evans J.D."/>
            <person name="Filipski A."/>
            <person name="Findeiss S."/>
            <person name="Freyhult E."/>
            <person name="Fulton L."/>
            <person name="Fulton R."/>
            <person name="Garcia A.C."/>
            <person name="Gardiner A."/>
            <person name="Garfield D.A."/>
            <person name="Garvin B.E."/>
            <person name="Gibson G."/>
            <person name="Gilbert D."/>
            <person name="Gnerre S."/>
            <person name="Godfrey J."/>
            <person name="Good R."/>
            <person name="Gotea V."/>
            <person name="Gravely B."/>
            <person name="Greenberg A.J."/>
            <person name="Griffiths-Jones S."/>
            <person name="Gross S."/>
            <person name="Guigo R."/>
            <person name="Gustafson E.A."/>
            <person name="Haerty W."/>
            <person name="Hahn M.W."/>
            <person name="Halligan D.L."/>
            <person name="Halpern A.L."/>
            <person name="Halter G.M."/>
            <person name="Han M.V."/>
            <person name="Heger A."/>
            <person name="Hillier L."/>
            <person name="Hinrichs A.S."/>
            <person name="Holmes I."/>
            <person name="Hoskins R.A."/>
            <person name="Hubisz M.J."/>
            <person name="Hultmark D."/>
            <person name="Huntley M.A."/>
            <person name="Jaffe D.B."/>
            <person name="Jagadeeshan S."/>
            <person name="Jeck W.R."/>
            <person name="Johnson J."/>
            <person name="Jones C.D."/>
            <person name="Jordan W.C."/>
            <person name="Karpen G.H."/>
            <person name="Kataoka E."/>
            <person name="Keightley P.D."/>
            <person name="Kheradpour P."/>
            <person name="Kirkness E.F."/>
            <person name="Koerich L.B."/>
            <person name="Kristiansen K."/>
            <person name="Kudrna D."/>
            <person name="Kulathinal R.J."/>
            <person name="Kumar S."/>
            <person name="Kwok R."/>
            <person name="Lander E."/>
            <person name="Langley C.H."/>
            <person name="Lapoint R."/>
            <person name="Lazzaro B.P."/>
            <person name="Lee S.J."/>
            <person name="Levesque L."/>
            <person name="Li R."/>
            <person name="Lin C.F."/>
            <person name="Lin M.F."/>
            <person name="Lindblad-Toh K."/>
            <person name="Llopart A."/>
            <person name="Long M."/>
            <person name="Low L."/>
            <person name="Lozovsky E."/>
            <person name="Lu J."/>
            <person name="Luo M."/>
            <person name="Machado C.A."/>
            <person name="Makalowski W."/>
            <person name="Marzo M."/>
            <person name="Matsuda M."/>
            <person name="Matzkin L."/>
            <person name="McAllister B."/>
            <person name="McBride C.S."/>
            <person name="McKernan B."/>
            <person name="McKernan K."/>
            <person name="Mendez-Lago M."/>
            <person name="Minx P."/>
            <person name="Mollenhauer M.U."/>
            <person name="Montooth K."/>
            <person name="Mount S.M."/>
            <person name="Mu X."/>
            <person name="Myers E."/>
            <person name="Negre B."/>
            <person name="Newfeld S."/>
            <person name="Nielsen R."/>
            <person name="Noor M.A."/>
            <person name="O'Grady P."/>
            <person name="Pachter L."/>
            <person name="Papaceit M."/>
            <person name="Parisi M.J."/>
            <person name="Parisi M."/>
            <person name="Parts L."/>
            <person name="Pedersen J.S."/>
            <person name="Pesole G."/>
            <person name="Phillippy A.M."/>
            <person name="Ponting C.P."/>
            <person name="Pop M."/>
            <person name="Porcelli D."/>
            <person name="Powell J.R."/>
            <person name="Prohaska S."/>
            <person name="Pruitt K."/>
            <person name="Puig M."/>
            <person name="Quesneville H."/>
            <person name="Ram K.R."/>
            <person name="Rand D."/>
            <person name="Rasmussen M.D."/>
            <person name="Reed L.K."/>
            <person name="Reenan R."/>
            <person name="Reily A."/>
            <person name="Remington K.A."/>
            <person name="Rieger T.T."/>
            <person name="Ritchie M.G."/>
            <person name="Robin C."/>
            <person name="Rogers Y.H."/>
            <person name="Rohde C."/>
            <person name="Rozas J."/>
            <person name="Rubenfield M.J."/>
            <person name="Ruiz A."/>
            <person name="Russo S."/>
            <person name="Salzberg S.L."/>
            <person name="Sanchez-Gracia A."/>
            <person name="Saranga D.J."/>
            <person name="Sato H."/>
            <person name="Schaeffer S.W."/>
            <person name="Schatz M.C."/>
            <person name="Schlenke T."/>
            <person name="Schwartz R."/>
            <person name="Segarra C."/>
            <person name="Singh R.S."/>
            <person name="Sirot L."/>
            <person name="Sirota M."/>
            <person name="Sisneros N.B."/>
            <person name="Smith C.D."/>
            <person name="Smith T.F."/>
            <person name="Spieth J."/>
            <person name="Stage D.E."/>
            <person name="Stark A."/>
            <person name="Stephan W."/>
            <person name="Strausberg R.L."/>
            <person name="Strempel S."/>
            <person name="Sturgill D."/>
            <person name="Sutton G."/>
            <person name="Sutton G.G."/>
            <person name="Tao W."/>
            <person name="Teichmann S."/>
            <person name="Tobari Y.N."/>
            <person name="Tomimura Y."/>
            <person name="Tsolas J.M."/>
            <person name="Valente V.L."/>
            <person name="Venter E."/>
            <person name="Venter J.C."/>
            <person name="Vicario S."/>
            <person name="Vieira F.G."/>
            <person name="Vilella A.J."/>
            <person name="Villasante A."/>
            <person name="Walenz B."/>
            <person name="Wang J."/>
            <person name="Wasserman M."/>
            <person name="Watts T."/>
            <person name="Wilson D."/>
            <person name="Wilson R.K."/>
            <person name="Wing R.A."/>
            <person name="Wolfner M.F."/>
            <person name="Wong A."/>
            <person name="Wong G.K."/>
            <person name="Wu C.I."/>
            <person name="Wu G."/>
            <person name="Yamamoto D."/>
            <person name="Yang H.P."/>
            <person name="Yang S.P."/>
            <person name="Yorke J.A."/>
            <person name="Yoshida K."/>
            <person name="Zdobnov E."/>
            <person name="Zhang P."/>
            <person name="Zhang Y."/>
            <person name="Zimin A.V."/>
            <person name="Baldwin J."/>
            <person name="Abdouelleil A."/>
            <person name="Abdulkadir J."/>
            <person name="Abebe A."/>
            <person name="Abera B."/>
            <person name="Abreu J."/>
            <person name="Acer S.C."/>
            <person name="Aftuck L."/>
            <person name="Alexander A."/>
            <person name="An P."/>
            <person name="Anderson E."/>
            <person name="Anderson S."/>
            <person name="Arachi H."/>
            <person name="Azer M."/>
            <person name="Bachantsang P."/>
            <person name="Barry A."/>
            <person name="Bayul T."/>
            <person name="Berlin A."/>
            <person name="Bessette D."/>
            <person name="Bloom T."/>
            <person name="Blye J."/>
            <person name="Boguslavskiy L."/>
            <person name="Bonnet C."/>
            <person name="Boukhgalter B."/>
            <person name="Bourzgui I."/>
            <person name="Brown A."/>
            <person name="Cahill P."/>
            <person name="Channer S."/>
            <person name="Cheshatsang Y."/>
            <person name="Chuda L."/>
            <person name="Citroen M."/>
            <person name="Collymore A."/>
            <person name="Cooke P."/>
            <person name="Costello M."/>
            <person name="D'Aco K."/>
            <person name="Daza R."/>
            <person name="De Haan G."/>
            <person name="DeGray S."/>
            <person name="DeMaso C."/>
            <person name="Dhargay N."/>
            <person name="Dooley K."/>
            <person name="Dooley E."/>
            <person name="Doricent M."/>
            <person name="Dorje P."/>
            <person name="Dorjee K."/>
            <person name="Dupes A."/>
            <person name="Elong R."/>
            <person name="Falk J."/>
            <person name="Farina A."/>
            <person name="Faro S."/>
            <person name="Ferguson D."/>
            <person name="Fisher S."/>
            <person name="Foley C.D."/>
            <person name="Franke A."/>
            <person name="Friedrich D."/>
            <person name="Gadbois L."/>
            <person name="Gearin G."/>
            <person name="Gearin C.R."/>
            <person name="Giannoukos G."/>
            <person name="Goode T."/>
            <person name="Graham J."/>
            <person name="Grandbois E."/>
            <person name="Grewal S."/>
            <person name="Gyaltsen K."/>
            <person name="Hafez N."/>
            <person name="Hagos B."/>
            <person name="Hall J."/>
            <person name="Henson C."/>
            <person name="Hollinger A."/>
            <person name="Honan T."/>
            <person name="Huard M.D."/>
            <person name="Hughes L."/>
            <person name="Hurhula B."/>
            <person name="Husby M.E."/>
            <person name="Kamat A."/>
            <person name="Kanga B."/>
            <person name="Kashin S."/>
            <person name="Khazanovich D."/>
            <person name="Kisner P."/>
            <person name="Lance K."/>
            <person name="Lara M."/>
            <person name="Lee W."/>
            <person name="Lennon N."/>
            <person name="Letendre F."/>
            <person name="LeVine R."/>
            <person name="Lipovsky A."/>
            <person name="Liu X."/>
            <person name="Liu J."/>
            <person name="Liu S."/>
            <person name="Lokyitsang T."/>
            <person name="Lokyitsang Y."/>
            <person name="Lubonja R."/>
            <person name="Lui A."/>
            <person name="MacDonald P."/>
            <person name="Magnisalis V."/>
            <person name="Maru K."/>
            <person name="Matthews C."/>
            <person name="McCusker W."/>
            <person name="McDonough S."/>
            <person name="Mehta T."/>
            <person name="Meldrim J."/>
            <person name="Meneus L."/>
            <person name="Mihai O."/>
            <person name="Mihalev A."/>
            <person name="Mihova T."/>
            <person name="Mittelman R."/>
            <person name="Mlenga V."/>
            <person name="Montmayeur A."/>
            <person name="Mulrain L."/>
            <person name="Navidi A."/>
            <person name="Naylor J."/>
            <person name="Negash T."/>
            <person name="Nguyen T."/>
            <person name="Nguyen N."/>
            <person name="Nicol R."/>
            <person name="Norbu C."/>
            <person name="Norbu N."/>
            <person name="Novod N."/>
            <person name="O'Neill B."/>
            <person name="Osman S."/>
            <person name="Markiewicz E."/>
            <person name="Oyono O.L."/>
            <person name="Patti C."/>
            <person name="Phunkhang P."/>
            <person name="Pierre F."/>
            <person name="Priest M."/>
            <person name="Raghuraman S."/>
            <person name="Rege F."/>
            <person name="Reyes R."/>
            <person name="Rise C."/>
            <person name="Rogov P."/>
            <person name="Ross K."/>
            <person name="Ryan E."/>
            <person name="Settipalli S."/>
            <person name="Shea T."/>
            <person name="Sherpa N."/>
            <person name="Shi L."/>
            <person name="Shih D."/>
            <person name="Sparrow T."/>
            <person name="Spaulding J."/>
            <person name="Stalker J."/>
            <person name="Stange-Thomann N."/>
            <person name="Stavropoulos S."/>
            <person name="Stone C."/>
            <person name="Strader C."/>
            <person name="Tesfaye S."/>
            <person name="Thomson T."/>
            <person name="Thoulutsang Y."/>
            <person name="Thoulutsang D."/>
            <person name="Topham K."/>
            <person name="Topping I."/>
            <person name="Tsamla T."/>
            <person name="Vassiliev H."/>
            <person name="Vo A."/>
            <person name="Wangchuk T."/>
            <person name="Wangdi T."/>
            <person name="Weiand M."/>
            <person name="Wilkinson J."/>
            <person name="Wilson A."/>
            <person name="Yadav S."/>
            <person name="Young G."/>
            <person name="Yu Q."/>
            <person name="Zembek L."/>
            <person name="Zhong D."/>
            <person name="Zimmer A."/>
            <person name="Zwirko Z."/>
            <person name="Jaffe D.B."/>
            <person name="Alvarez P."/>
            <person name="Brockman W."/>
            <person name="Butler J."/>
            <person name="Chin C."/>
            <person name="Gnerre S."/>
            <person name="Grabherr M."/>
            <person name="Kleber M."/>
            <person name="Mauceli E."/>
            <person name="MacCallum I."/>
        </authorList>
    </citation>
    <scope>NUCLEOTIDE SEQUENCE [LARGE SCALE GENOMIC DNA]</scope>
    <source>
        <strain evidence="4">white501</strain>
    </source>
</reference>
<feature type="compositionally biased region" description="Low complexity" evidence="1">
    <location>
        <begin position="168"/>
        <end position="194"/>
    </location>
</feature>
<sequence>MGIMPLKRVLAAIAICCLLATSCSAEDIEAISSKARTKSRPSPSPYPIHHQHQADPTIAEDSRAGGKHDSSDQTVLLSCRKPRLDFAKWKLTIIARRCEYVTFPEPSLTSLSFRGKRGDRKNFIACHLLGVCFSYSTLLFFLQLQQQQQQLQQQQQQHQLILGPPPTSSSSSSSTSTSTSTSTTSTAPPSASPANGRHPLVQLLGPLARDHQGQYKPYYQSDAASAPLAGPGAPLIHQPYLQIPTSLLMAAAQQLQQHHQLQQQQQQQQQAVYAKVAAPPAPPAPPSYQPAQLIYQPQAQAHHHQPQIQLQLQRIFLQPPQPQQSTIYAEQPAPLYAYPLQQQHHQQYQKPHQQQPLKQAHQSQQQHKYTPAAPTSPTALTTSTTSTAATSAAAATAAATGTPQAAAAAAAIATRQQHLPLVHYNPIYVQAPAEQQHQQQHQFAILPRFSNGNPKAVYSLAHESAGAGPGTGIGAGAGAGAAAGPIHVVRLSAANGPPIHHYHHYQPAPMLQPLYGHAPQQYVSSYAAGDEVQGPKSQVPVSGSGSSSGSLLAGPTPSPLMTAASPAIIPYFSHPGAVHYGTHLYHPGAATALGATASATSAVASAAAASAAGPRAAGPKQQSTATSGGQLPGDSNNIVKYP</sequence>
<feature type="region of interest" description="Disordered" evidence="1">
    <location>
        <begin position="529"/>
        <end position="553"/>
    </location>
</feature>
<dbReference type="EMBL" id="CH984226">
    <property type="protein sequence ID" value="EDX16723.1"/>
    <property type="molecule type" value="Genomic_DNA"/>
</dbReference>